<comment type="caution">
    <text evidence="1">The sequence shown here is derived from an EMBL/GenBank/DDBJ whole genome shotgun (WGS) entry which is preliminary data.</text>
</comment>
<dbReference type="EMBL" id="LRGB01023303">
    <property type="protein sequence ID" value="KZR96904.1"/>
    <property type="molecule type" value="Genomic_DNA"/>
</dbReference>
<evidence type="ECO:0000313" key="1">
    <source>
        <dbReference type="EMBL" id="KZR96904.1"/>
    </source>
</evidence>
<gene>
    <name evidence="1" type="ORF">APZ42_008501</name>
</gene>
<reference evidence="1 2" key="1">
    <citation type="submission" date="2016-03" db="EMBL/GenBank/DDBJ databases">
        <title>EvidentialGene: Evidence-directed Construction of Genes on Genomes.</title>
        <authorList>
            <person name="Gilbert D.G."/>
            <person name="Choi J.-H."/>
            <person name="Mockaitis K."/>
            <person name="Colbourne J."/>
            <person name="Pfrender M."/>
        </authorList>
    </citation>
    <scope>NUCLEOTIDE SEQUENCE [LARGE SCALE GENOMIC DNA]</scope>
    <source>
        <strain evidence="1 2">Xinb3</strain>
        <tissue evidence="1">Complete organism</tissue>
    </source>
</reference>
<dbReference type="PANTHER" id="PTHR33053">
    <property type="entry name" value="PROTEIN, PUTATIVE-RELATED"/>
    <property type="match status" value="1"/>
</dbReference>
<name>A0A162D0C7_9CRUS</name>
<sequence length="138" mass="15832">MIVLESEGLMFKNNVIPVFVHALICDSPARAFVTSVKGHNAYHGCHKCVTKGVYSFTVVGKQGGRVTFPELNAVLRDDQSFHSRLLPDHHNLKIERSDIERLKMNFVKNIPLDYMHLVCLGVEKKNYSKVDFWKTRPY</sequence>
<proteinExistence type="predicted"/>
<dbReference type="AlphaFoldDB" id="A0A162D0C7"/>
<keyword evidence="2" id="KW-1185">Reference proteome</keyword>
<accession>A0A162D0C7</accession>
<dbReference type="Proteomes" id="UP000076858">
    <property type="component" value="Unassembled WGS sequence"/>
</dbReference>
<protein>
    <submittedName>
        <fullName evidence="1">Uncharacterized protein</fullName>
    </submittedName>
</protein>
<evidence type="ECO:0000313" key="2">
    <source>
        <dbReference type="Proteomes" id="UP000076858"/>
    </source>
</evidence>
<organism evidence="1 2">
    <name type="scientific">Daphnia magna</name>
    <dbReference type="NCBI Taxonomy" id="35525"/>
    <lineage>
        <taxon>Eukaryota</taxon>
        <taxon>Metazoa</taxon>
        <taxon>Ecdysozoa</taxon>
        <taxon>Arthropoda</taxon>
        <taxon>Crustacea</taxon>
        <taxon>Branchiopoda</taxon>
        <taxon>Diplostraca</taxon>
        <taxon>Cladocera</taxon>
        <taxon>Anomopoda</taxon>
        <taxon>Daphniidae</taxon>
        <taxon>Daphnia</taxon>
    </lineage>
</organism>